<keyword evidence="3" id="KW-0413">Isomerase</keyword>
<gene>
    <name evidence="9" type="ORF">DLAC_03399</name>
</gene>
<keyword evidence="2" id="KW-0819">tRNA processing</keyword>
<evidence type="ECO:0000256" key="6">
    <source>
        <dbReference type="PIRSR" id="PIRSR641708-2"/>
    </source>
</evidence>
<evidence type="ECO:0000259" key="8">
    <source>
        <dbReference type="Pfam" id="PF01416"/>
    </source>
</evidence>
<reference evidence="9 10" key="1">
    <citation type="submission" date="2015-12" db="EMBL/GenBank/DDBJ databases">
        <title>Dictyostelia acquired genes for synthesis and detection of signals that induce cell-type specialization by lateral gene transfer from prokaryotes.</title>
        <authorList>
            <person name="Gloeckner G."/>
            <person name="Schaap P."/>
        </authorList>
    </citation>
    <scope>NUCLEOTIDE SEQUENCE [LARGE SCALE GENOMIC DNA]</scope>
    <source>
        <strain evidence="9 10">TK</strain>
    </source>
</reference>
<evidence type="ECO:0000256" key="7">
    <source>
        <dbReference type="SAM" id="MobiDB-lite"/>
    </source>
</evidence>
<evidence type="ECO:0000256" key="2">
    <source>
        <dbReference type="ARBA" id="ARBA00022694"/>
    </source>
</evidence>
<protein>
    <recommendedName>
        <fullName evidence="8">Pseudouridine synthase I TruA alpha/beta domain-containing protein</fullName>
    </recommendedName>
</protein>
<dbReference type="SUPFAM" id="SSF55120">
    <property type="entry name" value="Pseudouridine synthase"/>
    <property type="match status" value="2"/>
</dbReference>
<evidence type="ECO:0000313" key="9">
    <source>
        <dbReference type="EMBL" id="KYR00240.1"/>
    </source>
</evidence>
<sequence>MISRLKLFNINLNTFQRNFSKGSNSILFNKNSDIFSNRSSRKQFKNRDESDFKKRKYLSCLSNLNLTPEEIEKNRLYKINSIGQQQTDTQLYREHINQFYLSHQDKFSDSSDPKNLHCHGKKSKLALYFAYIGTGYSGLEYLPSLKFQGLENVLEKAMFIAGHILPTNLGDLNRIKWERSSRTDKGVHSLCTVISAHVLLDDYKFSKDNNAIQFVSEINKHLPENLRLLSAYKIPRSFSARRNCNERTYHYLIPQKYLHVKDFDRMDEILSKFVGWNSFHNFTSHRKTYKDVRVPNNNSSTTNQNSVELEKENEIEDEEQVDEDEEVENEEVEVEETNSNNDNLKKRREIKVDRNLEKLSFRTNVKNIRNISSFSVNRKPMIIDGEEWIRFEVTGESFITYQIRKMMGYFLAVYKGYQSLEGLEIALKSPFSVRAPVAPPHTLHLYDTSFVDTKDGTQAYQIVGDINHLEQLKSTFCRDKLYPHLNEVDKQTNDNFDSFFNKYLPEHYYGLDDLKQIWPLYKEFLVEQDSRRSFRKLYFKNKK</sequence>
<keyword evidence="10" id="KW-1185">Reference proteome</keyword>
<feature type="compositionally biased region" description="Low complexity" evidence="7">
    <location>
        <begin position="296"/>
        <end position="307"/>
    </location>
</feature>
<dbReference type="STRING" id="361077.A0A152A1Z8"/>
<comment type="catalytic activity">
    <reaction evidence="4">
        <text>a uridine in tRNA = a pseudouridine in tRNA</text>
        <dbReference type="Rhea" id="RHEA:54572"/>
        <dbReference type="Rhea" id="RHEA-COMP:13339"/>
        <dbReference type="Rhea" id="RHEA-COMP:13934"/>
        <dbReference type="ChEBI" id="CHEBI:65314"/>
        <dbReference type="ChEBI" id="CHEBI:65315"/>
    </reaction>
</comment>
<evidence type="ECO:0000313" key="10">
    <source>
        <dbReference type="Proteomes" id="UP000076078"/>
    </source>
</evidence>
<dbReference type="Pfam" id="PF01416">
    <property type="entry name" value="PseudoU_synth_1"/>
    <property type="match status" value="1"/>
</dbReference>
<comment type="similarity">
    <text evidence="1">Belongs to the tRNA pseudouridine synthase TruA family.</text>
</comment>
<dbReference type="OrthoDB" id="10256309at2759"/>
<feature type="compositionally biased region" description="Acidic residues" evidence="7">
    <location>
        <begin position="311"/>
        <end position="336"/>
    </location>
</feature>
<dbReference type="FunFam" id="3.30.70.580:FF:000002">
    <property type="entry name" value="tRNA pseudouridine synthase"/>
    <property type="match status" value="1"/>
</dbReference>
<dbReference type="InterPro" id="IPR001406">
    <property type="entry name" value="PsdUridine_synth_TruA"/>
</dbReference>
<dbReference type="GO" id="GO:0009982">
    <property type="term" value="F:pseudouridine synthase activity"/>
    <property type="evidence" value="ECO:0007669"/>
    <property type="project" value="InterPro"/>
</dbReference>
<dbReference type="PANTHER" id="PTHR11142:SF27">
    <property type="entry name" value="PSEUDOURIDINE SYNTHASE I TRUA ALPHA_BETA DOMAIN-CONTAINING PROTEIN-RELATED"/>
    <property type="match status" value="1"/>
</dbReference>
<dbReference type="GO" id="GO:0031119">
    <property type="term" value="P:tRNA pseudouridine synthesis"/>
    <property type="evidence" value="ECO:0007669"/>
    <property type="project" value="InterPro"/>
</dbReference>
<feature type="active site" description="Nucleophile" evidence="5">
    <location>
        <position position="184"/>
    </location>
</feature>
<evidence type="ECO:0000256" key="1">
    <source>
        <dbReference type="ARBA" id="ARBA00009375"/>
    </source>
</evidence>
<evidence type="ECO:0000256" key="5">
    <source>
        <dbReference type="PIRSR" id="PIRSR641708-1"/>
    </source>
</evidence>
<dbReference type="OMA" id="YREHINQ"/>
<name>A0A152A1Z8_TIELA</name>
<feature type="binding site" evidence="6">
    <location>
        <position position="249"/>
    </location>
    <ligand>
        <name>substrate</name>
    </ligand>
</feature>
<dbReference type="InterPro" id="IPR020095">
    <property type="entry name" value="PsdUridine_synth_TruA_C"/>
</dbReference>
<dbReference type="InterPro" id="IPR020097">
    <property type="entry name" value="PsdUridine_synth_TruA_a/b_dom"/>
</dbReference>
<dbReference type="InterPro" id="IPR020094">
    <property type="entry name" value="TruA/RsuA/RluB/E/F_N"/>
</dbReference>
<feature type="domain" description="Pseudouridine synthase I TruA alpha/beta" evidence="8">
    <location>
        <begin position="364"/>
        <end position="450"/>
    </location>
</feature>
<dbReference type="InterPro" id="IPR041708">
    <property type="entry name" value="PUS1/PUS2-like"/>
</dbReference>
<dbReference type="AlphaFoldDB" id="A0A152A1Z8"/>
<dbReference type="GO" id="GO:0005634">
    <property type="term" value="C:nucleus"/>
    <property type="evidence" value="ECO:0007669"/>
    <property type="project" value="TreeGrafter"/>
</dbReference>
<dbReference type="InParanoid" id="A0A152A1Z8"/>
<dbReference type="Gene3D" id="3.30.70.580">
    <property type="entry name" value="Pseudouridine synthase I, catalytic domain, N-terminal subdomain"/>
    <property type="match status" value="1"/>
</dbReference>
<dbReference type="GO" id="GO:0003723">
    <property type="term" value="F:RNA binding"/>
    <property type="evidence" value="ECO:0007669"/>
    <property type="project" value="InterPro"/>
</dbReference>
<evidence type="ECO:0000256" key="3">
    <source>
        <dbReference type="ARBA" id="ARBA00023235"/>
    </source>
</evidence>
<feature type="region of interest" description="Disordered" evidence="7">
    <location>
        <begin position="293"/>
        <end position="346"/>
    </location>
</feature>
<evidence type="ECO:0000256" key="4">
    <source>
        <dbReference type="ARBA" id="ARBA00036943"/>
    </source>
</evidence>
<accession>A0A152A1Z8</accession>
<dbReference type="CDD" id="cd02568">
    <property type="entry name" value="PseudoU_synth_PUS1_PUS2"/>
    <property type="match status" value="1"/>
</dbReference>
<proteinExistence type="inferred from homology"/>
<dbReference type="Gene3D" id="3.30.70.660">
    <property type="entry name" value="Pseudouridine synthase I, catalytic domain, C-terminal subdomain"/>
    <property type="match status" value="1"/>
</dbReference>
<dbReference type="GO" id="GO:1990481">
    <property type="term" value="P:mRNA pseudouridine synthesis"/>
    <property type="evidence" value="ECO:0007669"/>
    <property type="project" value="TreeGrafter"/>
</dbReference>
<dbReference type="InterPro" id="IPR020103">
    <property type="entry name" value="PsdUridine_synth_cat_dom_sf"/>
</dbReference>
<comment type="caution">
    <text evidence="9">The sequence shown here is derived from an EMBL/GenBank/DDBJ whole genome shotgun (WGS) entry which is preliminary data.</text>
</comment>
<dbReference type="PANTHER" id="PTHR11142">
    <property type="entry name" value="PSEUDOURIDYLATE SYNTHASE"/>
    <property type="match status" value="1"/>
</dbReference>
<dbReference type="EMBL" id="LODT01000016">
    <property type="protein sequence ID" value="KYR00240.1"/>
    <property type="molecule type" value="Genomic_DNA"/>
</dbReference>
<dbReference type="FunCoup" id="A0A152A1Z8">
    <property type="interactions" value="55"/>
</dbReference>
<dbReference type="Proteomes" id="UP000076078">
    <property type="component" value="Unassembled WGS sequence"/>
</dbReference>
<organism evidence="9 10">
    <name type="scientific">Tieghemostelium lacteum</name>
    <name type="common">Slime mold</name>
    <name type="synonym">Dictyostelium lacteum</name>
    <dbReference type="NCBI Taxonomy" id="361077"/>
    <lineage>
        <taxon>Eukaryota</taxon>
        <taxon>Amoebozoa</taxon>
        <taxon>Evosea</taxon>
        <taxon>Eumycetozoa</taxon>
        <taxon>Dictyostelia</taxon>
        <taxon>Dictyosteliales</taxon>
        <taxon>Raperosteliaceae</taxon>
        <taxon>Tieghemostelium</taxon>
    </lineage>
</organism>